<reference evidence="2 3" key="1">
    <citation type="submission" date="2020-03" db="EMBL/GenBank/DDBJ databases">
        <authorList>
            <person name="Sun Q."/>
        </authorList>
    </citation>
    <scope>NUCLEOTIDE SEQUENCE [LARGE SCALE GENOMIC DNA]</scope>
    <source>
        <strain evidence="2 3">JC162</strain>
    </source>
</reference>
<name>A0A848EAA4_9PROT</name>
<keyword evidence="2" id="KW-0808">Transferase</keyword>
<evidence type="ECO:0000313" key="2">
    <source>
        <dbReference type="EMBL" id="NMJ40403.1"/>
    </source>
</evidence>
<dbReference type="Gene3D" id="3.90.550.10">
    <property type="entry name" value="Spore Coat Polysaccharide Biosynthesis Protein SpsA, Chain A"/>
    <property type="match status" value="1"/>
</dbReference>
<sequence length="266" mass="28205">MIEGFLAALPEGVSLVVVDNASRDGTADRVAASAPAARIVRSLVNRGFGAGCNAGLDFVETDYALLLNPDARLASGALAALVAVADACPDAAIVAPAIAGAGGRRVRSYDVAQQRRRAFPRKRGAEAWPEGPVCVDFVSGAAMLVRRADRLRFDEALFLYYEDDEICAAARARGRSVIYVPDAVAEHEGGRSTPPSLRVRWLKAFHMARSRRIYHARHGRPEVAGRLLHHAGKALGHAITFQGGKVVEDVAGFAGTLSVRADRGGA</sequence>
<dbReference type="GO" id="GO:0016740">
    <property type="term" value="F:transferase activity"/>
    <property type="evidence" value="ECO:0007669"/>
    <property type="project" value="UniProtKB-KW"/>
</dbReference>
<dbReference type="PANTHER" id="PTHR43179:SF7">
    <property type="entry name" value="RHAMNOSYLTRANSFERASE WBBL"/>
    <property type="match status" value="1"/>
</dbReference>
<keyword evidence="3" id="KW-1185">Reference proteome</keyword>
<evidence type="ECO:0000313" key="3">
    <source>
        <dbReference type="Proteomes" id="UP000548582"/>
    </source>
</evidence>
<gene>
    <name evidence="2" type="ORF">GWK16_04065</name>
</gene>
<protein>
    <submittedName>
        <fullName evidence="2">Glycosyltransferase</fullName>
    </submittedName>
</protein>
<proteinExistence type="predicted"/>
<comment type="caution">
    <text evidence="2">The sequence shown here is derived from an EMBL/GenBank/DDBJ whole genome shotgun (WGS) entry which is preliminary data.</text>
</comment>
<dbReference type="Proteomes" id="UP000548582">
    <property type="component" value="Unassembled WGS sequence"/>
</dbReference>
<dbReference type="PANTHER" id="PTHR43179">
    <property type="entry name" value="RHAMNOSYLTRANSFERASE WBBL"/>
    <property type="match status" value="1"/>
</dbReference>
<dbReference type="EMBL" id="JABBKX010000001">
    <property type="protein sequence ID" value="NMJ40403.1"/>
    <property type="molecule type" value="Genomic_DNA"/>
</dbReference>
<evidence type="ECO:0000259" key="1">
    <source>
        <dbReference type="Pfam" id="PF00535"/>
    </source>
</evidence>
<dbReference type="InterPro" id="IPR001173">
    <property type="entry name" value="Glyco_trans_2-like"/>
</dbReference>
<dbReference type="Pfam" id="PF00535">
    <property type="entry name" value="Glycos_transf_2"/>
    <property type="match status" value="1"/>
</dbReference>
<dbReference type="SUPFAM" id="SSF53448">
    <property type="entry name" value="Nucleotide-diphospho-sugar transferases"/>
    <property type="match status" value="1"/>
</dbReference>
<organism evidence="2 3">
    <name type="scientific">Neoroseomonas marina</name>
    <dbReference type="NCBI Taxonomy" id="1232220"/>
    <lineage>
        <taxon>Bacteria</taxon>
        <taxon>Pseudomonadati</taxon>
        <taxon>Pseudomonadota</taxon>
        <taxon>Alphaproteobacteria</taxon>
        <taxon>Acetobacterales</taxon>
        <taxon>Acetobacteraceae</taxon>
        <taxon>Neoroseomonas</taxon>
    </lineage>
</organism>
<feature type="domain" description="Glycosyltransferase 2-like" evidence="1">
    <location>
        <begin position="10"/>
        <end position="123"/>
    </location>
</feature>
<dbReference type="InterPro" id="IPR029044">
    <property type="entry name" value="Nucleotide-diphossugar_trans"/>
</dbReference>
<accession>A0A848EAA4</accession>
<dbReference type="AlphaFoldDB" id="A0A848EAA4"/>